<protein>
    <submittedName>
        <fullName evidence="4">Secreted protein</fullName>
    </submittedName>
</protein>
<feature type="region of interest" description="Disordered" evidence="1">
    <location>
        <begin position="108"/>
        <end position="127"/>
    </location>
</feature>
<feature type="region of interest" description="Disordered" evidence="1">
    <location>
        <begin position="1"/>
        <end position="35"/>
    </location>
</feature>
<name>A0A183SHF1_SCHSO</name>
<keyword evidence="3" id="KW-1185">Reference proteome</keyword>
<dbReference type="WBParaSite" id="SSLN_0000376101-mRNA-1">
    <property type="protein sequence ID" value="SSLN_0000376101-mRNA-1"/>
    <property type="gene ID" value="SSLN_0000376101"/>
</dbReference>
<sequence>MLLWPPRTGSQLSPVAPRSWVLPSGHTPGNRHDRRTKPGEVLRCYMCLQTRYVCCLPLLCPLSLPPCPFLSSSSPLPSFFYPSPSSRPFSLLSLLLSFTLTSSLLPRSSPFPPPTRSKNSYGEGYMQSHMRPRRIGRAITYQNRDT</sequence>
<reference evidence="4" key="1">
    <citation type="submission" date="2016-06" db="UniProtKB">
        <authorList>
            <consortium name="WormBaseParasite"/>
        </authorList>
    </citation>
    <scope>IDENTIFICATION</scope>
</reference>
<proteinExistence type="predicted"/>
<dbReference type="EMBL" id="UYSU01032607">
    <property type="protein sequence ID" value="VDL90034.1"/>
    <property type="molecule type" value="Genomic_DNA"/>
</dbReference>
<evidence type="ECO:0000313" key="4">
    <source>
        <dbReference type="WBParaSite" id="SSLN_0000376101-mRNA-1"/>
    </source>
</evidence>
<accession>A0A183SHF1</accession>
<evidence type="ECO:0000313" key="3">
    <source>
        <dbReference type="Proteomes" id="UP000275846"/>
    </source>
</evidence>
<evidence type="ECO:0000313" key="2">
    <source>
        <dbReference type="EMBL" id="VDL90034.1"/>
    </source>
</evidence>
<reference evidence="2 3" key="2">
    <citation type="submission" date="2018-11" db="EMBL/GenBank/DDBJ databases">
        <authorList>
            <consortium name="Pathogen Informatics"/>
        </authorList>
    </citation>
    <scope>NUCLEOTIDE SEQUENCE [LARGE SCALE GENOMIC DNA]</scope>
    <source>
        <strain evidence="2 3">NST_G2</strain>
    </source>
</reference>
<evidence type="ECO:0000256" key="1">
    <source>
        <dbReference type="SAM" id="MobiDB-lite"/>
    </source>
</evidence>
<dbReference type="OrthoDB" id="10225613at2759"/>
<gene>
    <name evidence="2" type="ORF">SSLN_LOCUS3649</name>
</gene>
<organism evidence="4">
    <name type="scientific">Schistocephalus solidus</name>
    <name type="common">Tapeworm</name>
    <dbReference type="NCBI Taxonomy" id="70667"/>
    <lineage>
        <taxon>Eukaryota</taxon>
        <taxon>Metazoa</taxon>
        <taxon>Spiralia</taxon>
        <taxon>Lophotrochozoa</taxon>
        <taxon>Platyhelminthes</taxon>
        <taxon>Cestoda</taxon>
        <taxon>Eucestoda</taxon>
        <taxon>Diphyllobothriidea</taxon>
        <taxon>Diphyllobothriidae</taxon>
        <taxon>Schistocephalus</taxon>
    </lineage>
</organism>
<dbReference type="AlphaFoldDB" id="A0A183SHF1"/>
<dbReference type="Proteomes" id="UP000275846">
    <property type="component" value="Unassembled WGS sequence"/>
</dbReference>